<feature type="domain" description="Chorismate-utilising enzyme C-terminal" evidence="7">
    <location>
        <begin position="205"/>
        <end position="462"/>
    </location>
</feature>
<dbReference type="SUPFAM" id="SSF56322">
    <property type="entry name" value="ADC synthase"/>
    <property type="match status" value="1"/>
</dbReference>
<gene>
    <name evidence="8" type="ORF">GCM10009823_22220</name>
</gene>
<evidence type="ECO:0000256" key="1">
    <source>
        <dbReference type="ARBA" id="ARBA00000799"/>
    </source>
</evidence>
<dbReference type="InterPro" id="IPR004561">
    <property type="entry name" value="IsoChor_synthase"/>
</dbReference>
<evidence type="ECO:0000256" key="2">
    <source>
        <dbReference type="ARBA" id="ARBA00005297"/>
    </source>
</evidence>
<dbReference type="EMBL" id="BAAAPZ010000008">
    <property type="protein sequence ID" value="GAA2100062.1"/>
    <property type="molecule type" value="Genomic_DNA"/>
</dbReference>
<dbReference type="InterPro" id="IPR005801">
    <property type="entry name" value="ADC_synthase"/>
</dbReference>
<comment type="catalytic activity">
    <reaction evidence="1">
        <text>chorismate = isochorismate</text>
        <dbReference type="Rhea" id="RHEA:18985"/>
        <dbReference type="ChEBI" id="CHEBI:29748"/>
        <dbReference type="ChEBI" id="CHEBI:29780"/>
        <dbReference type="EC" id="5.4.4.2"/>
    </reaction>
</comment>
<protein>
    <recommendedName>
        <fullName evidence="3">isochorismate synthase</fullName>
        <ecNumber evidence="3">5.4.4.2</ecNumber>
    </recommendedName>
    <alternativeName>
        <fullName evidence="5">Isochorismate mutase</fullName>
    </alternativeName>
</protein>
<dbReference type="NCBIfam" id="TIGR00543">
    <property type="entry name" value="isochor_syn"/>
    <property type="match status" value="1"/>
</dbReference>
<accession>A0ABN2WX41</accession>
<evidence type="ECO:0000313" key="9">
    <source>
        <dbReference type="Proteomes" id="UP001500984"/>
    </source>
</evidence>
<sequence>MTDTGSTRAPSPGPGEAAASPHAQNPERTADPAHLPSLCVQSWYVDGLTPSGPAPFATAIPTRSLDFLEQLPQDRFSCWVRGRSGIVGFGRALRLTAQGPGRFRDLERQWDELRARASVDDRVGLLGSGLLGFSAIAFADGSRAASVVDVPEFVLGRRDGRVWLTHIGAPEADGGRPASPEDFRLTPRPLTAPAVLSAGPGEVSPERYEEIVEQASARLRSPQAGERKVVLARDEVITTDGDIDVRTVVGRLNSAFPSTWTFNVAGLVGATPELLIGVEDGAVHSRVLAGTYRVLEDPSAELAAARAQLSGHKDSIEHSYAIDSLAATLGSVTAELHVDREPHLLQLANVIHLASDAHGRLRTEDDGSALSPFRVAEAVHPTAAVGGAPRDRAFELITELEDMDRGRYAGPVGWVDGYGNGQFGIALRCGQLEERNRIRIFAGAGIMPDSDPASEREETDAKFAPMRAALGVERSGPGAER</sequence>
<organism evidence="8 9">
    <name type="scientific">Brevibacterium salitolerans</name>
    <dbReference type="NCBI Taxonomy" id="1403566"/>
    <lineage>
        <taxon>Bacteria</taxon>
        <taxon>Bacillati</taxon>
        <taxon>Actinomycetota</taxon>
        <taxon>Actinomycetes</taxon>
        <taxon>Micrococcales</taxon>
        <taxon>Brevibacteriaceae</taxon>
        <taxon>Brevibacterium</taxon>
    </lineage>
</organism>
<dbReference type="RefSeq" id="WP_344337265.1">
    <property type="nucleotide sequence ID" value="NZ_BAAAPZ010000008.1"/>
</dbReference>
<keyword evidence="9" id="KW-1185">Reference proteome</keyword>
<evidence type="ECO:0000256" key="3">
    <source>
        <dbReference type="ARBA" id="ARBA00012824"/>
    </source>
</evidence>
<feature type="region of interest" description="Disordered" evidence="6">
    <location>
        <begin position="1"/>
        <end position="32"/>
    </location>
</feature>
<comment type="similarity">
    <text evidence="2">Belongs to the isochorismate synthase family.</text>
</comment>
<dbReference type="EC" id="5.4.4.2" evidence="3"/>
<evidence type="ECO:0000256" key="4">
    <source>
        <dbReference type="ARBA" id="ARBA00023235"/>
    </source>
</evidence>
<evidence type="ECO:0000256" key="5">
    <source>
        <dbReference type="ARBA" id="ARBA00041564"/>
    </source>
</evidence>
<dbReference type="Gene3D" id="3.60.120.10">
    <property type="entry name" value="Anthranilate synthase"/>
    <property type="match status" value="1"/>
</dbReference>
<dbReference type="PANTHER" id="PTHR42839:SF2">
    <property type="entry name" value="ISOCHORISMATE SYNTHASE ENTC"/>
    <property type="match status" value="1"/>
</dbReference>
<dbReference type="Proteomes" id="UP001500984">
    <property type="component" value="Unassembled WGS sequence"/>
</dbReference>
<comment type="caution">
    <text evidence="8">The sequence shown here is derived from an EMBL/GenBank/DDBJ whole genome shotgun (WGS) entry which is preliminary data.</text>
</comment>
<evidence type="ECO:0000259" key="7">
    <source>
        <dbReference type="Pfam" id="PF00425"/>
    </source>
</evidence>
<dbReference type="Pfam" id="PF00425">
    <property type="entry name" value="Chorismate_bind"/>
    <property type="match status" value="1"/>
</dbReference>
<name>A0ABN2WX41_9MICO</name>
<evidence type="ECO:0000256" key="6">
    <source>
        <dbReference type="SAM" id="MobiDB-lite"/>
    </source>
</evidence>
<dbReference type="PANTHER" id="PTHR42839">
    <property type="entry name" value="ISOCHORISMATE SYNTHASE ENTC"/>
    <property type="match status" value="1"/>
</dbReference>
<reference evidence="8 9" key="1">
    <citation type="journal article" date="2019" name="Int. J. Syst. Evol. Microbiol.">
        <title>The Global Catalogue of Microorganisms (GCM) 10K type strain sequencing project: providing services to taxonomists for standard genome sequencing and annotation.</title>
        <authorList>
            <consortium name="The Broad Institute Genomics Platform"/>
            <consortium name="The Broad Institute Genome Sequencing Center for Infectious Disease"/>
            <person name="Wu L."/>
            <person name="Ma J."/>
        </authorList>
    </citation>
    <scope>NUCLEOTIDE SEQUENCE [LARGE SCALE GENOMIC DNA]</scope>
    <source>
        <strain evidence="8 9">JCM 15900</strain>
    </source>
</reference>
<keyword evidence="4" id="KW-0413">Isomerase</keyword>
<dbReference type="InterPro" id="IPR015890">
    <property type="entry name" value="Chorismate_C"/>
</dbReference>
<evidence type="ECO:0000313" key="8">
    <source>
        <dbReference type="EMBL" id="GAA2100062.1"/>
    </source>
</evidence>
<proteinExistence type="inferred from homology"/>